<dbReference type="KEGG" id="lfc:LFE_0171"/>
<dbReference type="EMBL" id="AP012342">
    <property type="protein sequence ID" value="BAM05899.1"/>
    <property type="molecule type" value="Genomic_DNA"/>
</dbReference>
<dbReference type="HOGENOM" id="CLU_038085_0_1_0"/>
<name>I0IKV0_LEPFC</name>
<dbReference type="Pfam" id="PF01875">
    <property type="entry name" value="Memo"/>
    <property type="match status" value="1"/>
</dbReference>
<reference evidence="4" key="2">
    <citation type="submission" date="2012-03" db="EMBL/GenBank/DDBJ databases">
        <title>The complete genome sequence of the pioneer microbe on fresh volcanic deposit, Leptospirillum ferrooxidans strain C2-3.</title>
        <authorList>
            <person name="Fujimura R."/>
            <person name="Sato Y."/>
            <person name="Nishizawa T."/>
            <person name="Nanba K."/>
            <person name="Oshima K."/>
            <person name="Hattori M."/>
            <person name="Kamijo T."/>
            <person name="Ohta H."/>
        </authorList>
    </citation>
    <scope>NUCLEOTIDE SEQUENCE [LARGE SCALE GENOMIC DNA]</scope>
    <source>
        <strain evidence="4">C2-3</strain>
    </source>
</reference>
<dbReference type="PATRIC" id="fig|1162668.3.peg.202"/>
<evidence type="ECO:0000313" key="4">
    <source>
        <dbReference type="Proteomes" id="UP000007382"/>
    </source>
</evidence>
<dbReference type="NCBIfam" id="TIGR04336">
    <property type="entry name" value="AmmeMemoSam_B"/>
    <property type="match status" value="1"/>
</dbReference>
<gene>
    <name evidence="3" type="ordered locus">LFE_0171</name>
</gene>
<reference evidence="3 4" key="1">
    <citation type="journal article" date="2012" name="J. Bacteriol.">
        <title>Complete Genome Sequence of Leptospirillum ferrooxidans Strain C2-3, Isolated from a Fresh Volcanic Ash Deposit on the Island of Miyake, Japan.</title>
        <authorList>
            <person name="Fujimura R."/>
            <person name="Sato Y."/>
            <person name="Nishizawa T."/>
            <person name="Oshima K."/>
            <person name="Kim S.-W."/>
            <person name="Hattori M."/>
            <person name="Kamijo T."/>
            <person name="Ohta H."/>
        </authorList>
    </citation>
    <scope>NUCLEOTIDE SEQUENCE [LARGE SCALE GENOMIC DNA]</scope>
    <source>
        <strain evidence="3 4">C2-3</strain>
    </source>
</reference>
<dbReference type="Proteomes" id="UP000007382">
    <property type="component" value="Chromosome"/>
</dbReference>
<dbReference type="RefSeq" id="WP_014448393.1">
    <property type="nucleotide sequence ID" value="NC_017094.1"/>
</dbReference>
<dbReference type="InterPro" id="IPR002737">
    <property type="entry name" value="MEMO1_fam"/>
</dbReference>
<evidence type="ECO:0000256" key="1">
    <source>
        <dbReference type="ARBA" id="ARBA00006315"/>
    </source>
</evidence>
<sequence length="269" mass="28843">MTIVRSPAVAGVFYPKEPDILLDMVEGMLEEALGKIPPAIQARGTPRALIVPHAGLIYSGPIAASAYCLMNPSFLPKRIFVLGPSHRIFFKGIATSTATSFGTPLGEIPVDRTLVDQMETLPGIDTYDPAHTQEHSIEIQLPFLKVQMDQVPIIPLIAGESSASSVARVIKTALSFPDTLVVISTDLSHYLPPDEGQLLDARTASDIISPEYRPLTNEMACGSQPLNGFLMAAQEAGLKGEILDLRNSGDTAGPKNEVVGYGSFAFWSP</sequence>
<evidence type="ECO:0000256" key="2">
    <source>
        <dbReference type="HAMAP-Rule" id="MF_00055"/>
    </source>
</evidence>
<proteinExistence type="inferred from homology"/>
<dbReference type="CDD" id="cd07361">
    <property type="entry name" value="MEMO_like"/>
    <property type="match status" value="1"/>
</dbReference>
<organism evidence="3 4">
    <name type="scientific">Leptospirillum ferrooxidans (strain C2-3)</name>
    <dbReference type="NCBI Taxonomy" id="1162668"/>
    <lineage>
        <taxon>Bacteria</taxon>
        <taxon>Pseudomonadati</taxon>
        <taxon>Nitrospirota</taxon>
        <taxon>Nitrospiria</taxon>
        <taxon>Nitrospirales</taxon>
        <taxon>Nitrospiraceae</taxon>
        <taxon>Leptospirillum</taxon>
    </lineage>
</organism>
<dbReference type="AlphaFoldDB" id="I0IKV0"/>
<evidence type="ECO:0000313" key="3">
    <source>
        <dbReference type="EMBL" id="BAM05899.1"/>
    </source>
</evidence>
<dbReference type="OrthoDB" id="9782820at2"/>
<dbReference type="PANTHER" id="PTHR11060:SF0">
    <property type="entry name" value="PROTEIN MEMO1"/>
    <property type="match status" value="1"/>
</dbReference>
<dbReference type="eggNOG" id="COG1355">
    <property type="taxonomic scope" value="Bacteria"/>
</dbReference>
<keyword evidence="4" id="KW-1185">Reference proteome</keyword>
<dbReference type="HAMAP" id="MF_00055">
    <property type="entry name" value="MEMO1"/>
    <property type="match status" value="1"/>
</dbReference>
<dbReference type="Gene3D" id="3.40.830.10">
    <property type="entry name" value="LigB-like"/>
    <property type="match status" value="1"/>
</dbReference>
<comment type="similarity">
    <text evidence="1 2">Belongs to the MEMO1 family.</text>
</comment>
<dbReference type="STRING" id="1162668.LFE_0171"/>
<dbReference type="PANTHER" id="PTHR11060">
    <property type="entry name" value="PROTEIN MEMO1"/>
    <property type="match status" value="1"/>
</dbReference>
<protein>
    <recommendedName>
        <fullName evidence="2">MEMO1 family protein LFE_0171</fullName>
    </recommendedName>
</protein>
<accession>I0IKV0</accession>